<dbReference type="EnsemblMetazoa" id="Aqu2.1.34833_001">
    <property type="protein sequence ID" value="Aqu2.1.34833_001"/>
    <property type="gene ID" value="Aqu2.1.34833"/>
</dbReference>
<accession>A0A1X7V495</accession>
<reference evidence="2" key="1">
    <citation type="submission" date="2017-05" db="UniProtKB">
        <authorList>
            <consortium name="EnsemblMetazoa"/>
        </authorList>
    </citation>
    <scope>IDENTIFICATION</scope>
</reference>
<proteinExistence type="predicted"/>
<sequence>MPNAASYASRGVARSMSLHVSLSPWLSLGRRDVLSWRSARINFSLINQYRDYGRIRGGPENGAGWPVRKKRMLEAARKERKKNAHRFNSHHKTPEIWTPGPLPPPEQKKKGK</sequence>
<dbReference type="InParanoid" id="A0A1X7V495"/>
<evidence type="ECO:0000256" key="1">
    <source>
        <dbReference type="SAM" id="MobiDB-lite"/>
    </source>
</evidence>
<organism evidence="2">
    <name type="scientific">Amphimedon queenslandica</name>
    <name type="common">Sponge</name>
    <dbReference type="NCBI Taxonomy" id="400682"/>
    <lineage>
        <taxon>Eukaryota</taxon>
        <taxon>Metazoa</taxon>
        <taxon>Porifera</taxon>
        <taxon>Demospongiae</taxon>
        <taxon>Heteroscleromorpha</taxon>
        <taxon>Haplosclerida</taxon>
        <taxon>Niphatidae</taxon>
        <taxon>Amphimedon</taxon>
    </lineage>
</organism>
<name>A0A1X7V495_AMPQE</name>
<evidence type="ECO:0000313" key="2">
    <source>
        <dbReference type="EnsemblMetazoa" id="Aqu2.1.34833_001"/>
    </source>
</evidence>
<protein>
    <submittedName>
        <fullName evidence="2">Uncharacterized protein</fullName>
    </submittedName>
</protein>
<feature type="compositionally biased region" description="Basic residues" evidence="1">
    <location>
        <begin position="78"/>
        <end position="91"/>
    </location>
</feature>
<feature type="region of interest" description="Disordered" evidence="1">
    <location>
        <begin position="76"/>
        <end position="112"/>
    </location>
</feature>
<dbReference type="AlphaFoldDB" id="A0A1X7V495"/>